<organism evidence="10 11">
    <name type="scientific">Fraserbacteria sp. (strain RBG_16_55_9)</name>
    <dbReference type="NCBI Taxonomy" id="1817864"/>
    <lineage>
        <taxon>Bacteria</taxon>
        <taxon>Candidatus Fraseribacteriota</taxon>
    </lineage>
</organism>
<dbReference type="InterPro" id="IPR000838">
    <property type="entry name" value="RNA_pol_sigma70_ECF_CS"/>
</dbReference>
<sequence length="197" mass="23144">MDPETQLIEGVAQGNERDFEELFRRYQARLGSFFLQRTRDRHATEELVQETMLVVWERASSFNSSSRPSSWIFGIGYRKYLEWYRRNSKSNQLYRSEAEQDPEELPRESKNEVSEQIGRETLSEQVRQALGELSEEHRAVIDLTFQQGLSYGEIARILGTQPGTVKSRMFYAKERLKEILIRRGMKGDELWQISRGV</sequence>
<dbReference type="GO" id="GO:0016987">
    <property type="term" value="F:sigma factor activity"/>
    <property type="evidence" value="ECO:0007669"/>
    <property type="project" value="UniProtKB-KW"/>
</dbReference>
<feature type="domain" description="RNA polymerase sigma factor 70 region 4 type 2" evidence="9">
    <location>
        <begin position="124"/>
        <end position="176"/>
    </location>
</feature>
<dbReference type="PROSITE" id="PS01063">
    <property type="entry name" value="SIGMA70_ECF"/>
    <property type="match status" value="1"/>
</dbReference>
<evidence type="ECO:0000256" key="3">
    <source>
        <dbReference type="ARBA" id="ARBA00023082"/>
    </source>
</evidence>
<proteinExistence type="inferred from homology"/>
<comment type="caution">
    <text evidence="10">The sequence shown here is derived from an EMBL/GenBank/DDBJ whole genome shotgun (WGS) entry which is preliminary data.</text>
</comment>
<evidence type="ECO:0000313" key="10">
    <source>
        <dbReference type="EMBL" id="OGF57384.1"/>
    </source>
</evidence>
<dbReference type="InterPro" id="IPR013325">
    <property type="entry name" value="RNA_pol_sigma_r2"/>
</dbReference>
<dbReference type="PANTHER" id="PTHR43133">
    <property type="entry name" value="RNA POLYMERASE ECF-TYPE SIGMA FACTO"/>
    <property type="match status" value="1"/>
</dbReference>
<dbReference type="Gene3D" id="1.10.1740.10">
    <property type="match status" value="1"/>
</dbReference>
<dbReference type="SUPFAM" id="SSF88946">
    <property type="entry name" value="Sigma2 domain of RNA polymerase sigma factors"/>
    <property type="match status" value="1"/>
</dbReference>
<name>A0A1F5V1S6_FRAXR</name>
<protein>
    <recommendedName>
        <fullName evidence="6">RNA polymerase sigma factor</fullName>
    </recommendedName>
</protein>
<reference evidence="10 11" key="1">
    <citation type="journal article" date="2016" name="Nat. Commun.">
        <title>Thousands of microbial genomes shed light on interconnected biogeochemical processes in an aquifer system.</title>
        <authorList>
            <person name="Anantharaman K."/>
            <person name="Brown C.T."/>
            <person name="Hug L.A."/>
            <person name="Sharon I."/>
            <person name="Castelle C.J."/>
            <person name="Probst A.J."/>
            <person name="Thomas B.C."/>
            <person name="Singh A."/>
            <person name="Wilkins M.J."/>
            <person name="Karaoz U."/>
            <person name="Brodie E.L."/>
            <person name="Williams K.H."/>
            <person name="Hubbard S.S."/>
            <person name="Banfield J.F."/>
        </authorList>
    </citation>
    <scope>NUCLEOTIDE SEQUENCE [LARGE SCALE GENOMIC DNA]</scope>
    <source>
        <strain evidence="11">RBG_16_55_9</strain>
    </source>
</reference>
<evidence type="ECO:0000259" key="9">
    <source>
        <dbReference type="Pfam" id="PF08281"/>
    </source>
</evidence>
<keyword evidence="3 6" id="KW-0731">Sigma factor</keyword>
<dbReference type="EMBL" id="MFGX01000013">
    <property type="protein sequence ID" value="OGF57384.1"/>
    <property type="molecule type" value="Genomic_DNA"/>
</dbReference>
<dbReference type="CDD" id="cd06171">
    <property type="entry name" value="Sigma70_r4"/>
    <property type="match status" value="1"/>
</dbReference>
<dbReference type="Pfam" id="PF08281">
    <property type="entry name" value="Sigma70_r4_2"/>
    <property type="match status" value="1"/>
</dbReference>
<dbReference type="InterPro" id="IPR039425">
    <property type="entry name" value="RNA_pol_sigma-70-like"/>
</dbReference>
<dbReference type="InterPro" id="IPR007627">
    <property type="entry name" value="RNA_pol_sigma70_r2"/>
</dbReference>
<feature type="domain" description="RNA polymerase sigma-70 region 2" evidence="8">
    <location>
        <begin position="22"/>
        <end position="89"/>
    </location>
</feature>
<gene>
    <name evidence="10" type="ORF">A2Z21_05965</name>
</gene>
<keyword evidence="5 6" id="KW-0804">Transcription</keyword>
<keyword evidence="2 6" id="KW-0805">Transcription regulation</keyword>
<evidence type="ECO:0000259" key="8">
    <source>
        <dbReference type="Pfam" id="PF04542"/>
    </source>
</evidence>
<keyword evidence="4 6" id="KW-0238">DNA-binding</keyword>
<dbReference type="GO" id="GO:0006352">
    <property type="term" value="P:DNA-templated transcription initiation"/>
    <property type="evidence" value="ECO:0007669"/>
    <property type="project" value="InterPro"/>
</dbReference>
<evidence type="ECO:0000256" key="6">
    <source>
        <dbReference type="RuleBase" id="RU000716"/>
    </source>
</evidence>
<feature type="region of interest" description="Disordered" evidence="7">
    <location>
        <begin position="93"/>
        <end position="117"/>
    </location>
</feature>
<dbReference type="Proteomes" id="UP000179157">
    <property type="component" value="Unassembled WGS sequence"/>
</dbReference>
<dbReference type="Pfam" id="PF04542">
    <property type="entry name" value="Sigma70_r2"/>
    <property type="match status" value="1"/>
</dbReference>
<evidence type="ECO:0000256" key="7">
    <source>
        <dbReference type="SAM" id="MobiDB-lite"/>
    </source>
</evidence>
<dbReference type="Gene3D" id="1.10.10.10">
    <property type="entry name" value="Winged helix-like DNA-binding domain superfamily/Winged helix DNA-binding domain"/>
    <property type="match status" value="1"/>
</dbReference>
<dbReference type="InterPro" id="IPR014284">
    <property type="entry name" value="RNA_pol_sigma-70_dom"/>
</dbReference>
<feature type="compositionally biased region" description="Basic and acidic residues" evidence="7">
    <location>
        <begin position="104"/>
        <end position="117"/>
    </location>
</feature>
<dbReference type="InterPro" id="IPR013324">
    <property type="entry name" value="RNA_pol_sigma_r3/r4-like"/>
</dbReference>
<dbReference type="SUPFAM" id="SSF88659">
    <property type="entry name" value="Sigma3 and sigma4 domains of RNA polymerase sigma factors"/>
    <property type="match status" value="1"/>
</dbReference>
<dbReference type="InterPro" id="IPR013249">
    <property type="entry name" value="RNA_pol_sigma70_r4_t2"/>
</dbReference>
<evidence type="ECO:0000256" key="1">
    <source>
        <dbReference type="ARBA" id="ARBA00010641"/>
    </source>
</evidence>
<dbReference type="PANTHER" id="PTHR43133:SF8">
    <property type="entry name" value="RNA POLYMERASE SIGMA FACTOR HI_1459-RELATED"/>
    <property type="match status" value="1"/>
</dbReference>
<dbReference type="InterPro" id="IPR036388">
    <property type="entry name" value="WH-like_DNA-bd_sf"/>
</dbReference>
<dbReference type="GO" id="GO:0003677">
    <property type="term" value="F:DNA binding"/>
    <property type="evidence" value="ECO:0007669"/>
    <property type="project" value="UniProtKB-KW"/>
</dbReference>
<dbReference type="STRING" id="1817864.A2Z21_05965"/>
<evidence type="ECO:0000256" key="5">
    <source>
        <dbReference type="ARBA" id="ARBA00023163"/>
    </source>
</evidence>
<evidence type="ECO:0000313" key="11">
    <source>
        <dbReference type="Proteomes" id="UP000179157"/>
    </source>
</evidence>
<evidence type="ECO:0000256" key="2">
    <source>
        <dbReference type="ARBA" id="ARBA00023015"/>
    </source>
</evidence>
<evidence type="ECO:0000256" key="4">
    <source>
        <dbReference type="ARBA" id="ARBA00023125"/>
    </source>
</evidence>
<comment type="similarity">
    <text evidence="1 6">Belongs to the sigma-70 factor family. ECF subfamily.</text>
</comment>
<dbReference type="NCBIfam" id="TIGR02937">
    <property type="entry name" value="sigma70-ECF"/>
    <property type="match status" value="1"/>
</dbReference>
<dbReference type="AlphaFoldDB" id="A0A1F5V1S6"/>
<accession>A0A1F5V1S6</accession>